<name>A0A9P4JTN9_9PLEO</name>
<sequence length="526" mass="58317">MGEHIPLVNRSETVQGVTLTFLSIAVVAVSLRLYVRITTPKLVGWDDLFVVLSAACALTGSIITCLMPSVGMGKHLNTLSFQQLTFFFKYVFASNLTYATSTTFIKLAILFQYLRLFDMRSPAARRITLGMIGVVSVWGLTFSLLILLSCIPIQKNWDIMRQGKCRAFGVKGVAEGNELFASFAAHAGSNMLLDIVIWVLPIPFLRSLRMGGKTRVGMITLFIMGAVVSILSVVRMFAISINRVGTVPTFDVTFHTPSIYIFSILEVNVAILCASIPIFWPLVSAFAANKILVVNEIEVHSTQHSEEMGLNKIRSNEAGIGIGLSMPAGMDVEIAGGEDNGGRTSRMSGIMGLGRSNDHGNKTEKTPHRTLSFNRLRQTRSNTDEPLPSLHLFPQSAHVNNSPPRQYRHHRLSSTNYHTHHHHGFTSAPRISHESQRNLNRSSRNVSRSSGHSRTGSSPELDPFKGRTRSSSRNSFGRELEWGIDEGVKEKGEKVEEERGRGRDRRISGGLGEKRVPFDWVEGREK</sequence>
<keyword evidence="4 7" id="KW-0472">Membrane</keyword>
<feature type="compositionally biased region" description="Polar residues" evidence="6">
    <location>
        <begin position="369"/>
        <end position="381"/>
    </location>
</feature>
<dbReference type="InterPro" id="IPR049326">
    <property type="entry name" value="Rhodopsin_dom_fungi"/>
</dbReference>
<feature type="compositionally biased region" description="Basic and acidic residues" evidence="6">
    <location>
        <begin position="356"/>
        <end position="367"/>
    </location>
</feature>
<accession>A0A9P4JTN9</accession>
<evidence type="ECO:0000256" key="3">
    <source>
        <dbReference type="ARBA" id="ARBA00022989"/>
    </source>
</evidence>
<evidence type="ECO:0000256" key="4">
    <source>
        <dbReference type="ARBA" id="ARBA00023136"/>
    </source>
</evidence>
<feature type="domain" description="Rhodopsin" evidence="8">
    <location>
        <begin position="31"/>
        <end position="284"/>
    </location>
</feature>
<feature type="transmembrane region" description="Helical" evidence="7">
    <location>
        <begin position="216"/>
        <end position="239"/>
    </location>
</feature>
<evidence type="ECO:0000256" key="5">
    <source>
        <dbReference type="ARBA" id="ARBA00038359"/>
    </source>
</evidence>
<feature type="transmembrane region" description="Helical" evidence="7">
    <location>
        <begin position="16"/>
        <end position="35"/>
    </location>
</feature>
<feature type="transmembrane region" description="Helical" evidence="7">
    <location>
        <begin position="126"/>
        <end position="148"/>
    </location>
</feature>
<feature type="transmembrane region" description="Helical" evidence="7">
    <location>
        <begin position="259"/>
        <end position="283"/>
    </location>
</feature>
<gene>
    <name evidence="9" type="ORF">GQ43DRAFT_477437</name>
</gene>
<keyword evidence="10" id="KW-1185">Reference proteome</keyword>
<feature type="compositionally biased region" description="Basic and acidic residues" evidence="6">
    <location>
        <begin position="476"/>
        <end position="526"/>
    </location>
</feature>
<reference evidence="9" key="1">
    <citation type="journal article" date="2020" name="Stud. Mycol.">
        <title>101 Dothideomycetes genomes: a test case for predicting lifestyles and emergence of pathogens.</title>
        <authorList>
            <person name="Haridas S."/>
            <person name="Albert R."/>
            <person name="Binder M."/>
            <person name="Bloem J."/>
            <person name="Labutti K."/>
            <person name="Salamov A."/>
            <person name="Andreopoulos B."/>
            <person name="Baker S."/>
            <person name="Barry K."/>
            <person name="Bills G."/>
            <person name="Bluhm B."/>
            <person name="Cannon C."/>
            <person name="Castanera R."/>
            <person name="Culley D."/>
            <person name="Daum C."/>
            <person name="Ezra D."/>
            <person name="Gonzalez J."/>
            <person name="Henrissat B."/>
            <person name="Kuo A."/>
            <person name="Liang C."/>
            <person name="Lipzen A."/>
            <person name="Lutzoni F."/>
            <person name="Magnuson J."/>
            <person name="Mondo S."/>
            <person name="Nolan M."/>
            <person name="Ohm R."/>
            <person name="Pangilinan J."/>
            <person name="Park H.-J."/>
            <person name="Ramirez L."/>
            <person name="Alfaro M."/>
            <person name="Sun H."/>
            <person name="Tritt A."/>
            <person name="Yoshinaga Y."/>
            <person name="Zwiers L.-H."/>
            <person name="Turgeon B."/>
            <person name="Goodwin S."/>
            <person name="Spatafora J."/>
            <person name="Crous P."/>
            <person name="Grigoriev I."/>
        </authorList>
    </citation>
    <scope>NUCLEOTIDE SEQUENCE</scope>
    <source>
        <strain evidence="9">ATCC 74209</strain>
    </source>
</reference>
<feature type="transmembrane region" description="Helical" evidence="7">
    <location>
        <begin position="47"/>
        <end position="70"/>
    </location>
</feature>
<evidence type="ECO:0000313" key="9">
    <source>
        <dbReference type="EMBL" id="KAF2205381.1"/>
    </source>
</evidence>
<dbReference type="OrthoDB" id="61113at2759"/>
<evidence type="ECO:0000313" key="10">
    <source>
        <dbReference type="Proteomes" id="UP000799536"/>
    </source>
</evidence>
<feature type="transmembrane region" description="Helical" evidence="7">
    <location>
        <begin position="183"/>
        <end position="204"/>
    </location>
</feature>
<feature type="transmembrane region" description="Helical" evidence="7">
    <location>
        <begin position="90"/>
        <end position="114"/>
    </location>
</feature>
<dbReference type="Pfam" id="PF20684">
    <property type="entry name" value="Fung_rhodopsin"/>
    <property type="match status" value="1"/>
</dbReference>
<proteinExistence type="inferred from homology"/>
<keyword evidence="3 7" id="KW-1133">Transmembrane helix</keyword>
<keyword evidence="2 7" id="KW-0812">Transmembrane</keyword>
<evidence type="ECO:0000256" key="2">
    <source>
        <dbReference type="ARBA" id="ARBA00022692"/>
    </source>
</evidence>
<comment type="similarity">
    <text evidence="5">Belongs to the SAT4 family.</text>
</comment>
<feature type="compositionally biased region" description="Low complexity" evidence="6">
    <location>
        <begin position="437"/>
        <end position="458"/>
    </location>
</feature>
<dbReference type="Proteomes" id="UP000799536">
    <property type="component" value="Unassembled WGS sequence"/>
</dbReference>
<organism evidence="9 10">
    <name type="scientific">Delitschia confertaspora ATCC 74209</name>
    <dbReference type="NCBI Taxonomy" id="1513339"/>
    <lineage>
        <taxon>Eukaryota</taxon>
        <taxon>Fungi</taxon>
        <taxon>Dikarya</taxon>
        <taxon>Ascomycota</taxon>
        <taxon>Pezizomycotina</taxon>
        <taxon>Dothideomycetes</taxon>
        <taxon>Pleosporomycetidae</taxon>
        <taxon>Pleosporales</taxon>
        <taxon>Delitschiaceae</taxon>
        <taxon>Delitschia</taxon>
    </lineage>
</organism>
<comment type="subcellular location">
    <subcellularLocation>
        <location evidence="1">Membrane</location>
        <topology evidence="1">Multi-pass membrane protein</topology>
    </subcellularLocation>
</comment>
<protein>
    <recommendedName>
        <fullName evidence="8">Rhodopsin domain-containing protein</fullName>
    </recommendedName>
</protein>
<dbReference type="PANTHER" id="PTHR33048:SF47">
    <property type="entry name" value="INTEGRAL MEMBRANE PROTEIN-RELATED"/>
    <property type="match status" value="1"/>
</dbReference>
<comment type="caution">
    <text evidence="9">The sequence shown here is derived from an EMBL/GenBank/DDBJ whole genome shotgun (WGS) entry which is preliminary data.</text>
</comment>
<feature type="compositionally biased region" description="Basic residues" evidence="6">
    <location>
        <begin position="406"/>
        <end position="424"/>
    </location>
</feature>
<evidence type="ECO:0000256" key="6">
    <source>
        <dbReference type="SAM" id="MobiDB-lite"/>
    </source>
</evidence>
<dbReference type="AlphaFoldDB" id="A0A9P4JTN9"/>
<evidence type="ECO:0000256" key="7">
    <source>
        <dbReference type="SAM" id="Phobius"/>
    </source>
</evidence>
<evidence type="ECO:0000259" key="8">
    <source>
        <dbReference type="Pfam" id="PF20684"/>
    </source>
</evidence>
<feature type="region of interest" description="Disordered" evidence="6">
    <location>
        <begin position="338"/>
        <end position="526"/>
    </location>
</feature>
<dbReference type="GO" id="GO:0016020">
    <property type="term" value="C:membrane"/>
    <property type="evidence" value="ECO:0007669"/>
    <property type="project" value="UniProtKB-SubCell"/>
</dbReference>
<evidence type="ECO:0000256" key="1">
    <source>
        <dbReference type="ARBA" id="ARBA00004141"/>
    </source>
</evidence>
<dbReference type="EMBL" id="ML993857">
    <property type="protein sequence ID" value="KAF2205381.1"/>
    <property type="molecule type" value="Genomic_DNA"/>
</dbReference>
<dbReference type="InterPro" id="IPR052337">
    <property type="entry name" value="SAT4-like"/>
</dbReference>
<dbReference type="PANTHER" id="PTHR33048">
    <property type="entry name" value="PTH11-LIKE INTEGRAL MEMBRANE PROTEIN (AFU_ORTHOLOGUE AFUA_5G11245)"/>
    <property type="match status" value="1"/>
</dbReference>